<evidence type="ECO:0000313" key="3">
    <source>
        <dbReference type="Proteomes" id="UP000655588"/>
    </source>
</evidence>
<evidence type="ECO:0000256" key="1">
    <source>
        <dbReference type="SAM" id="Phobius"/>
    </source>
</evidence>
<dbReference type="EMBL" id="WNWW01000383">
    <property type="protein sequence ID" value="KAF3425454.1"/>
    <property type="molecule type" value="Genomic_DNA"/>
</dbReference>
<name>A0A833RKH1_9HYME</name>
<keyword evidence="1" id="KW-0472">Membrane</keyword>
<dbReference type="AlphaFoldDB" id="A0A833RKH1"/>
<dbReference type="Proteomes" id="UP000655588">
    <property type="component" value="Unassembled WGS sequence"/>
</dbReference>
<proteinExistence type="predicted"/>
<feature type="transmembrane region" description="Helical" evidence="1">
    <location>
        <begin position="37"/>
        <end position="53"/>
    </location>
</feature>
<reference evidence="2" key="1">
    <citation type="submission" date="2019-11" db="EMBL/GenBank/DDBJ databases">
        <title>The nuclear and mitochondrial genomes of Frieseomelitta varia - a highly eusocial stingless bee (Meliponini) with a permanently sterile worker caste.</title>
        <authorList>
            <person name="Freitas F.C.P."/>
            <person name="Lourenco A.P."/>
            <person name="Nunes F.M.F."/>
            <person name="Paschoal A.R."/>
            <person name="Abreu F.C.P."/>
            <person name="Barbin F.O."/>
            <person name="Bataglia L."/>
            <person name="Cardoso-Junior C.A.M."/>
            <person name="Cervoni M.S."/>
            <person name="Silva S.R."/>
            <person name="Dalarmi F."/>
            <person name="Del Lama M.A."/>
            <person name="Depintor T.S."/>
            <person name="Ferreira K.M."/>
            <person name="Goria P.S."/>
            <person name="Jaskot M.C."/>
            <person name="Lago D.C."/>
            <person name="Luna-Lucena D."/>
            <person name="Moda L.M."/>
            <person name="Nascimento L."/>
            <person name="Pedrino M."/>
            <person name="Rabico F.O."/>
            <person name="Sanches F.C."/>
            <person name="Santos D.E."/>
            <person name="Santos C.G."/>
            <person name="Vieira J."/>
            <person name="Lopes T.F."/>
            <person name="Barchuk A.R."/>
            <person name="Hartfelder K."/>
            <person name="Simoes Z.L.P."/>
            <person name="Bitondi M.M.G."/>
            <person name="Pinheiro D.G."/>
        </authorList>
    </citation>
    <scope>NUCLEOTIDE SEQUENCE</scope>
    <source>
        <strain evidence="2">USP_RPSP 00005682</strain>
        <tissue evidence="2">Whole individual</tissue>
    </source>
</reference>
<comment type="caution">
    <text evidence="2">The sequence shown here is derived from an EMBL/GenBank/DDBJ whole genome shotgun (WGS) entry which is preliminary data.</text>
</comment>
<gene>
    <name evidence="2" type="ORF">E2986_13892</name>
</gene>
<sequence length="54" mass="6473">MLPFSIPYNFLKIRLLFSIFNIEITLSIPIILHSKYINFYYTLNVILSFIFTIL</sequence>
<protein>
    <submittedName>
        <fullName evidence="2">Uncharacterized protein</fullName>
    </submittedName>
</protein>
<organism evidence="2 3">
    <name type="scientific">Frieseomelitta varia</name>
    <dbReference type="NCBI Taxonomy" id="561572"/>
    <lineage>
        <taxon>Eukaryota</taxon>
        <taxon>Metazoa</taxon>
        <taxon>Ecdysozoa</taxon>
        <taxon>Arthropoda</taxon>
        <taxon>Hexapoda</taxon>
        <taxon>Insecta</taxon>
        <taxon>Pterygota</taxon>
        <taxon>Neoptera</taxon>
        <taxon>Endopterygota</taxon>
        <taxon>Hymenoptera</taxon>
        <taxon>Apocrita</taxon>
        <taxon>Aculeata</taxon>
        <taxon>Apoidea</taxon>
        <taxon>Anthophila</taxon>
        <taxon>Apidae</taxon>
        <taxon>Frieseomelitta</taxon>
    </lineage>
</organism>
<keyword evidence="1" id="KW-0812">Transmembrane</keyword>
<keyword evidence="1" id="KW-1133">Transmembrane helix</keyword>
<feature type="transmembrane region" description="Helical" evidence="1">
    <location>
        <begin position="12"/>
        <end position="31"/>
    </location>
</feature>
<evidence type="ECO:0000313" key="2">
    <source>
        <dbReference type="EMBL" id="KAF3425454.1"/>
    </source>
</evidence>
<accession>A0A833RKH1</accession>
<keyword evidence="3" id="KW-1185">Reference proteome</keyword>